<dbReference type="EMBL" id="BAABAS010000011">
    <property type="protein sequence ID" value="GAA4234617.1"/>
    <property type="molecule type" value="Genomic_DNA"/>
</dbReference>
<evidence type="ECO:0008006" key="3">
    <source>
        <dbReference type="Google" id="ProtNLM"/>
    </source>
</evidence>
<proteinExistence type="predicted"/>
<accession>A0ABP8C6U3</accession>
<organism evidence="1 2">
    <name type="scientific">Actinomadura meridiana</name>
    <dbReference type="NCBI Taxonomy" id="559626"/>
    <lineage>
        <taxon>Bacteria</taxon>
        <taxon>Bacillati</taxon>
        <taxon>Actinomycetota</taxon>
        <taxon>Actinomycetes</taxon>
        <taxon>Streptosporangiales</taxon>
        <taxon>Thermomonosporaceae</taxon>
        <taxon>Actinomadura</taxon>
    </lineage>
</organism>
<comment type="caution">
    <text evidence="1">The sequence shown here is derived from an EMBL/GenBank/DDBJ whole genome shotgun (WGS) entry which is preliminary data.</text>
</comment>
<sequence length="129" mass="14206">MITGHVFDATALLDLATGKTIYVRARLRASIAQHATIVIPATALARAWQIVPDHARTVLERLPAMQVVHVDDLDDVIAQQTGLLVTAIPNLGMDAAQAAWSARWRRWPLITAEPKIYEDVPGLRVEQIP</sequence>
<dbReference type="InterPro" id="IPR029060">
    <property type="entry name" value="PIN-like_dom_sf"/>
</dbReference>
<gene>
    <name evidence="1" type="ORF">GCM10022254_39870</name>
</gene>
<evidence type="ECO:0000313" key="1">
    <source>
        <dbReference type="EMBL" id="GAA4234617.1"/>
    </source>
</evidence>
<reference evidence="2" key="1">
    <citation type="journal article" date="2019" name="Int. J. Syst. Evol. Microbiol.">
        <title>The Global Catalogue of Microorganisms (GCM) 10K type strain sequencing project: providing services to taxonomists for standard genome sequencing and annotation.</title>
        <authorList>
            <consortium name="The Broad Institute Genomics Platform"/>
            <consortium name="The Broad Institute Genome Sequencing Center for Infectious Disease"/>
            <person name="Wu L."/>
            <person name="Ma J."/>
        </authorList>
    </citation>
    <scope>NUCLEOTIDE SEQUENCE [LARGE SCALE GENOMIC DNA]</scope>
    <source>
        <strain evidence="2">JCM 17440</strain>
    </source>
</reference>
<dbReference type="SUPFAM" id="SSF88723">
    <property type="entry name" value="PIN domain-like"/>
    <property type="match status" value="1"/>
</dbReference>
<dbReference type="RefSeq" id="WP_344898751.1">
    <property type="nucleotide sequence ID" value="NZ_BAABAS010000011.1"/>
</dbReference>
<name>A0ABP8C6U3_9ACTN</name>
<protein>
    <recommendedName>
        <fullName evidence="3">PIN domain-containing protein</fullName>
    </recommendedName>
</protein>
<evidence type="ECO:0000313" key="2">
    <source>
        <dbReference type="Proteomes" id="UP001501710"/>
    </source>
</evidence>
<dbReference type="Proteomes" id="UP001501710">
    <property type="component" value="Unassembled WGS sequence"/>
</dbReference>
<keyword evidence="2" id="KW-1185">Reference proteome</keyword>